<keyword evidence="5 6" id="KW-0233">DNA recombination</keyword>
<keyword evidence="4 6" id="KW-0238">DNA-binding</keyword>
<evidence type="ECO:0000313" key="7">
    <source>
        <dbReference type="EMBL" id="MCE7509563.1"/>
    </source>
</evidence>
<keyword evidence="8" id="KW-1185">Reference proteome</keyword>
<protein>
    <recommendedName>
        <fullName evidence="6">Mutator family transposase</fullName>
    </recommendedName>
</protein>
<reference evidence="7" key="1">
    <citation type="submission" date="2022-01" db="EMBL/GenBank/DDBJ databases">
        <authorList>
            <person name="Karlyshev A.V."/>
            <person name="Jaspars M."/>
        </authorList>
    </citation>
    <scope>NUCLEOTIDE SEQUENCE</scope>
    <source>
        <strain evidence="7">AGSA3-2</strain>
    </source>
</reference>
<sequence>MARRSKPTIDDELIDQLLEGREHSAALLGNDGLIGELKKRLAERMLSAEMEEHLDGEEQQAAGNHRNGYSRKSVTMADDQVVLDIPRDRNGQFDPLLIPKYARRFPGFDDKIIALYARGMSTRDIQAHVEELYGITVSPSLVSAVTEAVMDEAVAWQNRPLEATYAIVYFDALRVKIRDEGLVRNKAVYLAIGVTCAGTKEVLGLWIEQTEGAKFWMRVMTEIRGRGTTDILIAVVDGLKGFPEAITAVFPATVVQTCIVHLIRYSMQFASWKERKAIAKALRPVYAAPSAQAAAAVLDDFEEGPWGQKYPPIAASWRRKWEQVIPFFAFSPEVRKILYTTNAIESLHSQIRKTIRNKGHFPHDEAATKLIYLSLRQIEAKWKRPPKEWHAAKSQLAIQFGERFTIEG</sequence>
<dbReference type="AlphaFoldDB" id="A0A9Q3ZDA5"/>
<dbReference type="PANTHER" id="PTHR33217:SF5">
    <property type="entry name" value="MUTATOR FAMILY TRANSPOSASE"/>
    <property type="match status" value="1"/>
</dbReference>
<dbReference type="InterPro" id="IPR001207">
    <property type="entry name" value="Transposase_mutator"/>
</dbReference>
<gene>
    <name evidence="7" type="ORF">LZG35_13010</name>
</gene>
<proteinExistence type="inferred from homology"/>
<evidence type="ECO:0000256" key="6">
    <source>
        <dbReference type="RuleBase" id="RU365089"/>
    </source>
</evidence>
<evidence type="ECO:0000256" key="4">
    <source>
        <dbReference type="ARBA" id="ARBA00023125"/>
    </source>
</evidence>
<dbReference type="RefSeq" id="WP_233918457.1">
    <property type="nucleotide sequence ID" value="NZ_CBDDTQ010000005.1"/>
</dbReference>
<name>A0A9Q3ZDA5_9GAMM</name>
<evidence type="ECO:0000256" key="2">
    <source>
        <dbReference type="ARBA" id="ARBA00010961"/>
    </source>
</evidence>
<accession>A0A9Q3ZDA5</accession>
<comment type="function">
    <text evidence="1 6">Required for the transposition of the insertion element.</text>
</comment>
<dbReference type="NCBIfam" id="NF033543">
    <property type="entry name" value="transpos_IS256"/>
    <property type="match status" value="1"/>
</dbReference>
<keyword evidence="3 6" id="KW-0815">Transposition</keyword>
<dbReference type="GO" id="GO:0006313">
    <property type="term" value="P:DNA transposition"/>
    <property type="evidence" value="ECO:0007669"/>
    <property type="project" value="UniProtKB-UniRule"/>
</dbReference>
<keyword evidence="6" id="KW-0814">Transposable element</keyword>
<evidence type="ECO:0000256" key="1">
    <source>
        <dbReference type="ARBA" id="ARBA00002190"/>
    </source>
</evidence>
<comment type="caution">
    <text evidence="7">The sequence shown here is derived from an EMBL/GenBank/DDBJ whole genome shotgun (WGS) entry which is preliminary data.</text>
</comment>
<dbReference type="EMBL" id="JAJVKT010000015">
    <property type="protein sequence ID" value="MCE7509563.1"/>
    <property type="molecule type" value="Genomic_DNA"/>
</dbReference>
<dbReference type="PANTHER" id="PTHR33217">
    <property type="entry name" value="TRANSPOSASE FOR INSERTION SEQUENCE ELEMENT IS1081"/>
    <property type="match status" value="1"/>
</dbReference>
<organism evidence="7 8">
    <name type="scientific">Alloalcanivorax xenomutans</name>
    <dbReference type="NCBI Taxonomy" id="1094342"/>
    <lineage>
        <taxon>Bacteria</taxon>
        <taxon>Pseudomonadati</taxon>
        <taxon>Pseudomonadota</taxon>
        <taxon>Gammaproteobacteria</taxon>
        <taxon>Oceanospirillales</taxon>
        <taxon>Alcanivoracaceae</taxon>
        <taxon>Alloalcanivorax</taxon>
    </lineage>
</organism>
<dbReference type="GO" id="GO:0003677">
    <property type="term" value="F:DNA binding"/>
    <property type="evidence" value="ECO:0007669"/>
    <property type="project" value="UniProtKB-UniRule"/>
</dbReference>
<comment type="similarity">
    <text evidence="2 6">Belongs to the transposase mutator family.</text>
</comment>
<dbReference type="Pfam" id="PF00872">
    <property type="entry name" value="Transposase_mut"/>
    <property type="match status" value="1"/>
</dbReference>
<dbReference type="GO" id="GO:0004803">
    <property type="term" value="F:transposase activity"/>
    <property type="evidence" value="ECO:0007669"/>
    <property type="project" value="UniProtKB-UniRule"/>
</dbReference>
<evidence type="ECO:0000256" key="3">
    <source>
        <dbReference type="ARBA" id="ARBA00022578"/>
    </source>
</evidence>
<evidence type="ECO:0000256" key="5">
    <source>
        <dbReference type="ARBA" id="ARBA00023172"/>
    </source>
</evidence>
<dbReference type="PROSITE" id="PS01007">
    <property type="entry name" value="TRANSPOSASE_MUTATOR"/>
    <property type="match status" value="1"/>
</dbReference>
<dbReference type="Proteomes" id="UP001107961">
    <property type="component" value="Unassembled WGS sequence"/>
</dbReference>
<evidence type="ECO:0000313" key="8">
    <source>
        <dbReference type="Proteomes" id="UP001107961"/>
    </source>
</evidence>